<proteinExistence type="predicted"/>
<dbReference type="Pfam" id="PF00440">
    <property type="entry name" value="TetR_N"/>
    <property type="match status" value="1"/>
</dbReference>
<accession>A0A1L1PD76</accession>
<evidence type="ECO:0000259" key="3">
    <source>
        <dbReference type="PROSITE" id="PS50977"/>
    </source>
</evidence>
<dbReference type="SUPFAM" id="SSF46689">
    <property type="entry name" value="Homeodomain-like"/>
    <property type="match status" value="1"/>
</dbReference>
<dbReference type="GO" id="GO:0000976">
    <property type="term" value="F:transcription cis-regulatory region binding"/>
    <property type="evidence" value="ECO:0007669"/>
    <property type="project" value="TreeGrafter"/>
</dbReference>
<dbReference type="PROSITE" id="PS50977">
    <property type="entry name" value="HTH_TETR_2"/>
    <property type="match status" value="1"/>
</dbReference>
<reference evidence="5" key="1">
    <citation type="submission" date="2014-02" db="EMBL/GenBank/DDBJ databases">
        <authorList>
            <person name="Gan H."/>
        </authorList>
    </citation>
    <scope>NUCLEOTIDE SEQUENCE [LARGE SCALE GENOMIC DNA]</scope>
    <source>
        <strain evidence="5">S1</strain>
    </source>
</reference>
<evidence type="ECO:0000313" key="4">
    <source>
        <dbReference type="EMBL" id="CDN87948.1"/>
    </source>
</evidence>
<dbReference type="AlphaFoldDB" id="A0A1L1PD76"/>
<dbReference type="EMBL" id="CCAE010000017">
    <property type="protein sequence ID" value="CDN87948.1"/>
    <property type="molecule type" value="Genomic_DNA"/>
</dbReference>
<dbReference type="Proteomes" id="UP000028878">
    <property type="component" value="Unassembled WGS sequence"/>
</dbReference>
<reference evidence="5" key="2">
    <citation type="submission" date="2014-11" db="EMBL/GenBank/DDBJ databases">
        <title>Draft genome sequence of Hydrogenophaga intermedia S1.</title>
        <authorList>
            <person name="Gan H.M."/>
            <person name="Chew T.H."/>
            <person name="Stolz A."/>
        </authorList>
    </citation>
    <scope>NUCLEOTIDE SEQUENCE [LARGE SCALE GENOMIC DNA]</scope>
    <source>
        <strain evidence="5">S1</strain>
    </source>
</reference>
<dbReference type="InterPro" id="IPR009057">
    <property type="entry name" value="Homeodomain-like_sf"/>
</dbReference>
<dbReference type="PANTHER" id="PTHR30055:SF181">
    <property type="entry name" value="BLR6905 PROTEIN"/>
    <property type="match status" value="1"/>
</dbReference>
<dbReference type="Gene3D" id="1.10.357.10">
    <property type="entry name" value="Tetracycline Repressor, domain 2"/>
    <property type="match status" value="1"/>
</dbReference>
<feature type="domain" description="HTH tetR-type" evidence="3">
    <location>
        <begin position="41"/>
        <end position="100"/>
    </location>
</feature>
<keyword evidence="5" id="KW-1185">Reference proteome</keyword>
<dbReference type="GO" id="GO:0003700">
    <property type="term" value="F:DNA-binding transcription factor activity"/>
    <property type="evidence" value="ECO:0007669"/>
    <property type="project" value="TreeGrafter"/>
</dbReference>
<evidence type="ECO:0000313" key="5">
    <source>
        <dbReference type="Proteomes" id="UP000028878"/>
    </source>
</evidence>
<evidence type="ECO:0000256" key="1">
    <source>
        <dbReference type="ARBA" id="ARBA00023125"/>
    </source>
</evidence>
<name>A0A1L1PD76_HYDIT</name>
<dbReference type="InterPro" id="IPR001647">
    <property type="entry name" value="HTH_TetR"/>
</dbReference>
<dbReference type="InterPro" id="IPR050109">
    <property type="entry name" value="HTH-type_TetR-like_transc_reg"/>
</dbReference>
<dbReference type="PRINTS" id="PR00455">
    <property type="entry name" value="HTHTETR"/>
</dbReference>
<sequence>MLCLIDRSVNSVRIQKNPERQQKVEGTAAEGVPTRRRLSVSERERQIVDGAIQFFASNGFGGQLRDLASSIGVTHALLYHYFPTKQALIDRVYLDVFEGRWRESWDELLDDPKADVEDKFTAFYADYVNNALSREFVRILMFSGLMDHAISDRFFAMLRERLFPRLVRETRRFRGSTSRAKPSERELELLMGLHGGMFYISIRRWIYGQDVHSEAMHETCDEALVRDRVRGYLQSSRDLLGEAPGTTPRKKSPAR</sequence>
<keyword evidence="1 2" id="KW-0238">DNA-binding</keyword>
<protein>
    <submittedName>
        <fullName evidence="4">Regulatory protein, TetR</fullName>
    </submittedName>
</protein>
<gene>
    <name evidence="4" type="ORF">BN948_02376</name>
</gene>
<organism evidence="4 5">
    <name type="scientific">Hydrogenophaga intermedia</name>
    <dbReference type="NCBI Taxonomy" id="65786"/>
    <lineage>
        <taxon>Bacteria</taxon>
        <taxon>Pseudomonadati</taxon>
        <taxon>Pseudomonadota</taxon>
        <taxon>Betaproteobacteria</taxon>
        <taxon>Burkholderiales</taxon>
        <taxon>Comamonadaceae</taxon>
        <taxon>Hydrogenophaga</taxon>
    </lineage>
</organism>
<feature type="DNA-binding region" description="H-T-H motif" evidence="2">
    <location>
        <begin position="63"/>
        <end position="82"/>
    </location>
</feature>
<evidence type="ECO:0000256" key="2">
    <source>
        <dbReference type="PROSITE-ProRule" id="PRU00335"/>
    </source>
</evidence>
<dbReference type="PANTHER" id="PTHR30055">
    <property type="entry name" value="HTH-TYPE TRANSCRIPTIONAL REGULATOR RUTR"/>
    <property type="match status" value="1"/>
</dbReference>